<dbReference type="Proteomes" id="UP000466442">
    <property type="component" value="Unassembled WGS sequence"/>
</dbReference>
<dbReference type="Gene3D" id="2.40.10.10">
    <property type="entry name" value="Trypsin-like serine proteases"/>
    <property type="match status" value="1"/>
</dbReference>
<comment type="caution">
    <text evidence="1">The sequence shown here is derived from an EMBL/GenBank/DDBJ whole genome shotgun (WGS) entry which is preliminary data.</text>
</comment>
<dbReference type="InterPro" id="IPR043504">
    <property type="entry name" value="Peptidase_S1_PA_chymotrypsin"/>
</dbReference>
<evidence type="ECO:0000313" key="1">
    <source>
        <dbReference type="EMBL" id="KAF6214939.1"/>
    </source>
</evidence>
<protein>
    <recommendedName>
        <fullName evidence="3">Peptidase S1 domain-containing protein</fullName>
    </recommendedName>
</protein>
<gene>
    <name evidence="1" type="ORF">GE061_009684</name>
</gene>
<keyword evidence="2" id="KW-1185">Reference proteome</keyword>
<evidence type="ECO:0008006" key="3">
    <source>
        <dbReference type="Google" id="ProtNLM"/>
    </source>
</evidence>
<accession>A0A6A4KGP8</accession>
<sequence>MSTVPIIVLVVALLPGYGHTSSDYLEDKYGWIDYVKDQVQFEPFTFINYTTVLADYDFKVAQPTQNYEQPQRFYFNFDVPYFVIFYSNKTLTTLGTGMCGGVLLTQNVVMTLCSCVATYIDWKKKQEGQTPKYTIKTLSEDMGELVYLSFDNKNFSFANPSELKQYYIDNNYTLLNLKEEKQLPNEQCEEAYKDSTKTWLQRVSFALLTFKPNYTSEFQKDIFMPWPPMPILYDITLKDKGVDASNLHWGLHYARPPLTVIIPSFNYSLNQGPIKAFRDDLGQVIDVRTTLVHIRTTMCDQDFCEKSFPEFLPPDQTPNNSTKLIGCFCDQNLDNSVCGGLVGSPIIHEGDVYGLLSTPIRCGTENPRSSIGRAIDLDNVDYIVTNVSGIFDRLGMAANSSKFRDNAIVSNYEIDIPIADLMPSDIPFTEDESPGVKGRSRAGTTGPSIILLIGFLCQSAKSANSILLTQK</sequence>
<proteinExistence type="predicted"/>
<evidence type="ECO:0000313" key="2">
    <source>
        <dbReference type="Proteomes" id="UP000466442"/>
    </source>
</evidence>
<reference evidence="1" key="1">
    <citation type="journal article" date="2021" name="Mol. Ecol. Resour.">
        <title>Apolygus lucorum genome provides insights into omnivorousness and mesophyll feeding.</title>
        <authorList>
            <person name="Liu Y."/>
            <person name="Liu H."/>
            <person name="Wang H."/>
            <person name="Huang T."/>
            <person name="Liu B."/>
            <person name="Yang B."/>
            <person name="Yin L."/>
            <person name="Li B."/>
            <person name="Zhang Y."/>
            <person name="Zhang S."/>
            <person name="Jiang F."/>
            <person name="Zhang X."/>
            <person name="Ren Y."/>
            <person name="Wang B."/>
            <person name="Wang S."/>
            <person name="Lu Y."/>
            <person name="Wu K."/>
            <person name="Fan W."/>
            <person name="Wang G."/>
        </authorList>
    </citation>
    <scope>NUCLEOTIDE SEQUENCE</scope>
    <source>
        <strain evidence="1">12Hb</strain>
    </source>
</reference>
<dbReference type="InterPro" id="IPR009003">
    <property type="entry name" value="Peptidase_S1_PA"/>
</dbReference>
<name>A0A6A4KGP8_APOLU</name>
<dbReference type="AlphaFoldDB" id="A0A6A4KGP8"/>
<dbReference type="EMBL" id="WIXP02000002">
    <property type="protein sequence ID" value="KAF6214939.1"/>
    <property type="molecule type" value="Genomic_DNA"/>
</dbReference>
<organism evidence="1 2">
    <name type="scientific">Apolygus lucorum</name>
    <name type="common">Small green plant bug</name>
    <name type="synonym">Lygocoris lucorum</name>
    <dbReference type="NCBI Taxonomy" id="248454"/>
    <lineage>
        <taxon>Eukaryota</taxon>
        <taxon>Metazoa</taxon>
        <taxon>Ecdysozoa</taxon>
        <taxon>Arthropoda</taxon>
        <taxon>Hexapoda</taxon>
        <taxon>Insecta</taxon>
        <taxon>Pterygota</taxon>
        <taxon>Neoptera</taxon>
        <taxon>Paraneoptera</taxon>
        <taxon>Hemiptera</taxon>
        <taxon>Heteroptera</taxon>
        <taxon>Panheteroptera</taxon>
        <taxon>Cimicomorpha</taxon>
        <taxon>Miridae</taxon>
        <taxon>Mirini</taxon>
        <taxon>Apolygus</taxon>
    </lineage>
</organism>
<dbReference type="SUPFAM" id="SSF50494">
    <property type="entry name" value="Trypsin-like serine proteases"/>
    <property type="match status" value="1"/>
</dbReference>